<feature type="compositionally biased region" description="Acidic residues" evidence="3">
    <location>
        <begin position="232"/>
        <end position="244"/>
    </location>
</feature>
<feature type="region of interest" description="Disordered" evidence="3">
    <location>
        <begin position="186"/>
        <end position="302"/>
    </location>
</feature>
<feature type="compositionally biased region" description="Basic and acidic residues" evidence="3">
    <location>
        <begin position="245"/>
        <end position="259"/>
    </location>
</feature>
<keyword evidence="2" id="KW-0175">Coiled coil</keyword>
<evidence type="ECO:0000259" key="4">
    <source>
        <dbReference type="Pfam" id="PF09745"/>
    </source>
</evidence>
<comment type="similarity">
    <text evidence="1">Belongs to the NSRP1 family.</text>
</comment>
<feature type="compositionally biased region" description="Low complexity" evidence="3">
    <location>
        <begin position="11"/>
        <end position="20"/>
    </location>
</feature>
<dbReference type="PANTHER" id="PTHR30060">
    <property type="entry name" value="INNER MEMBRANE PROTEIN"/>
    <property type="match status" value="1"/>
</dbReference>
<feature type="domain" description="Nuclear speckle splicing regulatory protein 1 N-terminal" evidence="4">
    <location>
        <begin position="56"/>
        <end position="172"/>
    </location>
</feature>
<name>A0ABD3BM13_9LAMI</name>
<accession>A0ABD3BM13</accession>
<proteinExistence type="inferred from homology"/>
<feature type="compositionally biased region" description="Polar residues" evidence="3">
    <location>
        <begin position="261"/>
        <end position="283"/>
    </location>
</feature>
<sequence length="320" mass="37058">MKKYGLQLRVQPQQKKQAARPPLPTPLGFSNDDDDDNVERDILRQAYKNKTHKDVEEKHKKALEEDPSAFDYDGVYDKMKAKQVRHVEQDRQDRKPRYIQALMDKAKQREKEHEVIYERKLAKDRSKDEDLYADKDKFVTSAYKKKLAEQAKWLEEERLREMREEKDDVTKKTDISDFYFNLGKNVAFGSTETDTRKPEKHLKEPTVKPQVQASHAATSESSMITEKSNQYDDGDNDDDNDGNDDDKNHSPDEKPDRLHTTPVSETPTQDQVTNEPSASNQSIPDDEKKINDVAMDHHKRSEDAVAAAKARFLARKKAKV</sequence>
<evidence type="ECO:0000256" key="3">
    <source>
        <dbReference type="SAM" id="MobiDB-lite"/>
    </source>
</evidence>
<gene>
    <name evidence="5" type="ORF">CASFOL_037577</name>
</gene>
<keyword evidence="6" id="KW-1185">Reference proteome</keyword>
<dbReference type="Pfam" id="PF09745">
    <property type="entry name" value="NSRP1_N"/>
    <property type="match status" value="1"/>
</dbReference>
<dbReference type="InterPro" id="IPR018612">
    <property type="entry name" value="NSRP1_N"/>
</dbReference>
<feature type="compositionally biased region" description="Polar residues" evidence="3">
    <location>
        <begin position="209"/>
        <end position="228"/>
    </location>
</feature>
<protein>
    <recommendedName>
        <fullName evidence="4">Nuclear speckle splicing regulatory protein 1 N-terminal domain-containing protein</fullName>
    </recommendedName>
</protein>
<feature type="compositionally biased region" description="Basic and acidic residues" evidence="3">
    <location>
        <begin position="193"/>
        <end position="206"/>
    </location>
</feature>
<evidence type="ECO:0000313" key="6">
    <source>
        <dbReference type="Proteomes" id="UP001632038"/>
    </source>
</evidence>
<feature type="compositionally biased region" description="Basic and acidic residues" evidence="3">
    <location>
        <begin position="285"/>
        <end position="302"/>
    </location>
</feature>
<dbReference type="AlphaFoldDB" id="A0ABD3BM13"/>
<evidence type="ECO:0000256" key="1">
    <source>
        <dbReference type="ARBA" id="ARBA00010126"/>
    </source>
</evidence>
<feature type="region of interest" description="Disordered" evidence="3">
    <location>
        <begin position="1"/>
        <end position="38"/>
    </location>
</feature>
<dbReference type="EMBL" id="JAVIJP010000080">
    <property type="protein sequence ID" value="KAL3618495.1"/>
    <property type="molecule type" value="Genomic_DNA"/>
</dbReference>
<dbReference type="PANTHER" id="PTHR30060:SF0">
    <property type="entry name" value="COILED-COIL PROTEIN (DUF2040)-RELATED"/>
    <property type="match status" value="1"/>
</dbReference>
<comment type="caution">
    <text evidence="5">The sequence shown here is derived from an EMBL/GenBank/DDBJ whole genome shotgun (WGS) entry which is preliminary data.</text>
</comment>
<dbReference type="Proteomes" id="UP001632038">
    <property type="component" value="Unassembled WGS sequence"/>
</dbReference>
<organism evidence="5 6">
    <name type="scientific">Castilleja foliolosa</name>
    <dbReference type="NCBI Taxonomy" id="1961234"/>
    <lineage>
        <taxon>Eukaryota</taxon>
        <taxon>Viridiplantae</taxon>
        <taxon>Streptophyta</taxon>
        <taxon>Embryophyta</taxon>
        <taxon>Tracheophyta</taxon>
        <taxon>Spermatophyta</taxon>
        <taxon>Magnoliopsida</taxon>
        <taxon>eudicotyledons</taxon>
        <taxon>Gunneridae</taxon>
        <taxon>Pentapetalae</taxon>
        <taxon>asterids</taxon>
        <taxon>lamiids</taxon>
        <taxon>Lamiales</taxon>
        <taxon>Orobanchaceae</taxon>
        <taxon>Pedicularideae</taxon>
        <taxon>Castillejinae</taxon>
        <taxon>Castilleja</taxon>
    </lineage>
</organism>
<reference evidence="6" key="1">
    <citation type="journal article" date="2024" name="IScience">
        <title>Strigolactones Initiate the Formation of Haustorium-like Structures in Castilleja.</title>
        <authorList>
            <person name="Buerger M."/>
            <person name="Peterson D."/>
            <person name="Chory J."/>
        </authorList>
    </citation>
    <scope>NUCLEOTIDE SEQUENCE [LARGE SCALE GENOMIC DNA]</scope>
</reference>
<evidence type="ECO:0000313" key="5">
    <source>
        <dbReference type="EMBL" id="KAL3618495.1"/>
    </source>
</evidence>
<evidence type="ECO:0000256" key="2">
    <source>
        <dbReference type="ARBA" id="ARBA00023054"/>
    </source>
</evidence>